<dbReference type="InterPro" id="IPR017956">
    <property type="entry name" value="AT_hook_DNA-bd_motif"/>
</dbReference>
<feature type="compositionally biased region" description="Polar residues" evidence="1">
    <location>
        <begin position="1080"/>
        <end position="1092"/>
    </location>
</feature>
<evidence type="ECO:0000313" key="2">
    <source>
        <dbReference type="EMBL" id="CAE6482659.1"/>
    </source>
</evidence>
<feature type="region of interest" description="Disordered" evidence="1">
    <location>
        <begin position="145"/>
        <end position="468"/>
    </location>
</feature>
<feature type="compositionally biased region" description="Basic and acidic residues" evidence="1">
    <location>
        <begin position="956"/>
        <end position="985"/>
    </location>
</feature>
<feature type="compositionally biased region" description="Polar residues" evidence="1">
    <location>
        <begin position="252"/>
        <end position="271"/>
    </location>
</feature>
<feature type="compositionally biased region" description="Polar residues" evidence="1">
    <location>
        <begin position="537"/>
        <end position="563"/>
    </location>
</feature>
<dbReference type="PANTHER" id="PTHR35711:SF1">
    <property type="entry name" value="ECTODERMAL, ISOFORM F"/>
    <property type="match status" value="1"/>
</dbReference>
<dbReference type="Proteomes" id="UP000663841">
    <property type="component" value="Unassembled WGS sequence"/>
</dbReference>
<feature type="compositionally biased region" description="Acidic residues" evidence="1">
    <location>
        <begin position="821"/>
        <end position="858"/>
    </location>
</feature>
<feature type="compositionally biased region" description="Acidic residues" evidence="1">
    <location>
        <begin position="741"/>
        <end position="757"/>
    </location>
</feature>
<dbReference type="AlphaFoldDB" id="A0A8H3H6B8"/>
<feature type="compositionally biased region" description="Polar residues" evidence="1">
    <location>
        <begin position="426"/>
        <end position="438"/>
    </location>
</feature>
<feature type="compositionally biased region" description="Acidic residues" evidence="1">
    <location>
        <begin position="783"/>
        <end position="797"/>
    </location>
</feature>
<feature type="region of interest" description="Disordered" evidence="1">
    <location>
        <begin position="534"/>
        <end position="1240"/>
    </location>
</feature>
<feature type="compositionally biased region" description="Basic and acidic residues" evidence="1">
    <location>
        <begin position="880"/>
        <end position="892"/>
    </location>
</feature>
<feature type="compositionally biased region" description="Polar residues" evidence="1">
    <location>
        <begin position="1134"/>
        <end position="1156"/>
    </location>
</feature>
<feature type="compositionally biased region" description="Polar residues" evidence="1">
    <location>
        <begin position="187"/>
        <end position="203"/>
    </location>
</feature>
<feature type="compositionally biased region" description="Polar residues" evidence="1">
    <location>
        <begin position="304"/>
        <end position="314"/>
    </location>
</feature>
<feature type="compositionally biased region" description="Low complexity" evidence="1">
    <location>
        <begin position="285"/>
        <end position="303"/>
    </location>
</feature>
<evidence type="ECO:0000313" key="3">
    <source>
        <dbReference type="Proteomes" id="UP000663841"/>
    </source>
</evidence>
<proteinExistence type="predicted"/>
<protein>
    <submittedName>
        <fullName evidence="2">Uncharacterized protein</fullName>
    </submittedName>
</protein>
<evidence type="ECO:0000256" key="1">
    <source>
        <dbReference type="SAM" id="MobiDB-lite"/>
    </source>
</evidence>
<feature type="compositionally biased region" description="Polar residues" evidence="1">
    <location>
        <begin position="761"/>
        <end position="771"/>
    </location>
</feature>
<dbReference type="EMBL" id="CAJMWW010000669">
    <property type="protein sequence ID" value="CAE6482659.1"/>
    <property type="molecule type" value="Genomic_DNA"/>
</dbReference>
<feature type="compositionally biased region" description="Polar residues" evidence="1">
    <location>
        <begin position="1046"/>
        <end position="1060"/>
    </location>
</feature>
<feature type="compositionally biased region" description="Polar residues" evidence="1">
    <location>
        <begin position="922"/>
        <end position="943"/>
    </location>
</feature>
<reference evidence="2" key="1">
    <citation type="submission" date="2021-01" db="EMBL/GenBank/DDBJ databases">
        <authorList>
            <person name="Kaushik A."/>
        </authorList>
    </citation>
    <scope>NUCLEOTIDE SEQUENCE</scope>
    <source>
        <strain evidence="2">AG3-T5</strain>
    </source>
</reference>
<dbReference type="SMART" id="SM00384">
    <property type="entry name" value="AT_hook"/>
    <property type="match status" value="4"/>
</dbReference>
<feature type="compositionally biased region" description="Acidic residues" evidence="1">
    <location>
        <begin position="1012"/>
        <end position="1022"/>
    </location>
</feature>
<feature type="compositionally biased region" description="Acidic residues" evidence="1">
    <location>
        <begin position="603"/>
        <end position="620"/>
    </location>
</feature>
<feature type="compositionally biased region" description="Polar residues" evidence="1">
    <location>
        <begin position="664"/>
        <end position="676"/>
    </location>
</feature>
<feature type="compositionally biased region" description="Basic and acidic residues" evidence="1">
    <location>
        <begin position="621"/>
        <end position="635"/>
    </location>
</feature>
<comment type="caution">
    <text evidence="2">The sequence shown here is derived from an EMBL/GenBank/DDBJ whole genome shotgun (WGS) entry which is preliminary data.</text>
</comment>
<sequence>MIWPGFHRSKQLSLFCLRPWDHRSNMAARAKTPVSRRRALSAAPPPSFEACVVTYISQDRAFQRVFAETNIEGMRSVVREKLNLPPNTGLRLAQVAEGRRIDLEDDADFYAFQLGAQLKPELQVEVSVIAAPAAQLASPSVTATSINLDRAPPPPPTQLGKVDTLQTTNGSTLVPAPPKKKKKAQKSNLVTVNNDGEQGSTKPTEPVEPTGKEQAPKAPKSNVKAGDPATPTTTSEPTKKPKSKAKSVPPTNQDMPSTSGEPKQPDNTTTEALAAPPKSKKSKKSTTSTVPTSETTPVATTESIPETSPDTEIPQNRPKKRGRKAAQDGEQQEIPTPETIKATEPPTKKQRMSKTDADLEMGSGAHSPVATTLPPPVRSERRSSTVLGIPDPDKPVSSVGSAADILRRWGAKSAATQVASGLGAEPSTTTDATDQSAETKLKPKRKRKKKDQVVDEASTSASVPAPTPPEAILCLVCSSGRHEPPDCPLLSKRDSGAAKIVEERIRNLEDTQGPARIHQMLIGTLRRWLKDTKKQVEAQNISITPTPVSTVQKGASPAHSTPIPTRPKRSKLSSVAVSHQSEGSSTEDEDILKSVMESRVESTEEEDGEDDEEGGDEEMIDASRPKLDPEPELPRETTQPVPVPTPSPQPTSVPLPPSSPTTKALLQSQRMSQSSVRALLDGLESEEVGDGEKGSSDEEGSDLAQSTPSDVVRRRHRKTVRLDVQDSDEEAAVRAQAPTQDDGEDSDVEMRDPEEERDLATLSQLLDSSQHIPEEIVGLVDGEKDDDDIEEYDDEEDKANQEIPDGRAGSPIESPDHEPIATEEEVAETAQDEESEPRQEGEDEDDEDEDEPEAETVQEPEPAASVPKKRGRPPLPQSVKEARAAEKARIQAEKVALQAGDPLAPRKRGRPRKSQPVEGEGDTSTSGKPVSTAPASQTQSAGGSQEAGPRSRGRPRLSDAVRAEREAEKERIRAEKAVQRLEKKTAKANAKAAVKGKGTNATAPVADHGESGGDEDEDEDEDSTVRQSFHAPEATNESPVVPAWSTLKNPSSSRPGSSQADEIEWSATEFGEDGLGKRPSGSQLLASNPTPDTRSRKGSAPSKPLFMPSSGLGPRYLPPLSPLTSTPAPGKLPSLSQQTPSNTLQRRKSIGSTSLPRFTDIQKIHGLQQRTRKERNKLLGSQSTALDSSQQLKPKPNIANEVVSIGSSDDEVDSSADEAKNLKPPSQRKRSSAFAYFDQP</sequence>
<dbReference type="GO" id="GO:0003677">
    <property type="term" value="F:DNA binding"/>
    <property type="evidence" value="ECO:0007669"/>
    <property type="project" value="InterPro"/>
</dbReference>
<feature type="compositionally biased region" description="Pro residues" evidence="1">
    <location>
        <begin position="641"/>
        <end position="659"/>
    </location>
</feature>
<feature type="compositionally biased region" description="Low complexity" evidence="1">
    <location>
        <begin position="987"/>
        <end position="1003"/>
    </location>
</feature>
<organism evidence="2 3">
    <name type="scientific">Rhizoctonia solani</name>
    <dbReference type="NCBI Taxonomy" id="456999"/>
    <lineage>
        <taxon>Eukaryota</taxon>
        <taxon>Fungi</taxon>
        <taxon>Dikarya</taxon>
        <taxon>Basidiomycota</taxon>
        <taxon>Agaricomycotina</taxon>
        <taxon>Agaricomycetes</taxon>
        <taxon>Cantharellales</taxon>
        <taxon>Ceratobasidiaceae</taxon>
        <taxon>Rhizoctonia</taxon>
    </lineage>
</organism>
<gene>
    <name evidence="2" type="ORF">RDB_LOCUS213093</name>
</gene>
<name>A0A8H3H6B8_9AGAM</name>
<feature type="compositionally biased region" description="Polar residues" evidence="1">
    <location>
        <begin position="572"/>
        <end position="584"/>
    </location>
</feature>
<accession>A0A8H3H6B8</accession>
<dbReference type="PANTHER" id="PTHR35711">
    <property type="entry name" value="EXPRESSED PROTEIN"/>
    <property type="match status" value="1"/>
</dbReference>
<feature type="compositionally biased region" description="Polar residues" evidence="1">
    <location>
        <begin position="1179"/>
        <end position="1192"/>
    </location>
</feature>